<dbReference type="RefSeq" id="WP_379978663.1">
    <property type="nucleotide sequence ID" value="NZ_JBHUMO010000001.1"/>
</dbReference>
<keyword evidence="5" id="KW-1185">Reference proteome</keyword>
<comment type="caution">
    <text evidence="4">The sequence shown here is derived from an EMBL/GenBank/DDBJ whole genome shotgun (WGS) entry which is preliminary data.</text>
</comment>
<feature type="transmembrane region" description="Helical" evidence="2">
    <location>
        <begin position="108"/>
        <end position="125"/>
    </location>
</feature>
<reference evidence="5" key="1">
    <citation type="journal article" date="2019" name="Int. J. Syst. Evol. Microbiol.">
        <title>The Global Catalogue of Microorganisms (GCM) 10K type strain sequencing project: providing services to taxonomists for standard genome sequencing and annotation.</title>
        <authorList>
            <consortium name="The Broad Institute Genomics Platform"/>
            <consortium name="The Broad Institute Genome Sequencing Center for Infectious Disease"/>
            <person name="Wu L."/>
            <person name="Ma J."/>
        </authorList>
    </citation>
    <scope>NUCLEOTIDE SEQUENCE [LARGE SCALE GENOMIC DNA]</scope>
    <source>
        <strain evidence="5">TISTR 932</strain>
    </source>
</reference>
<feature type="transmembrane region" description="Helical" evidence="2">
    <location>
        <begin position="167"/>
        <end position="188"/>
    </location>
</feature>
<feature type="domain" description="HTH cro/C1-type" evidence="3">
    <location>
        <begin position="7"/>
        <end position="61"/>
    </location>
</feature>
<sequence length="194" mass="22279">MNFSRQLKKYRELHNFSQEELAERIYVTRQTISKWENDKTYPDIHNLIALSVLFEITLDELVKGDVATMKKMVNSEHMDKNTKGMLFFILLALIVGVPSITIFGAKGYIPFGILWGISMVFALKIEKEKKKANVKTLKEIIAFTEGNPNLETLQKQRNNRKYFVEKLTIVLAFTAIAAILALAIVYATELFMKI</sequence>
<dbReference type="SUPFAM" id="SSF47413">
    <property type="entry name" value="lambda repressor-like DNA-binding domains"/>
    <property type="match status" value="1"/>
</dbReference>
<dbReference type="PANTHER" id="PTHR46558">
    <property type="entry name" value="TRACRIPTIONAL REGULATORY PROTEIN-RELATED-RELATED"/>
    <property type="match status" value="1"/>
</dbReference>
<dbReference type="PANTHER" id="PTHR46558:SF15">
    <property type="entry name" value="HELIX-TURN-HELIX DOMAIN PROTEIN"/>
    <property type="match status" value="1"/>
</dbReference>
<dbReference type="InterPro" id="IPR001387">
    <property type="entry name" value="Cro/C1-type_HTH"/>
</dbReference>
<evidence type="ECO:0000256" key="2">
    <source>
        <dbReference type="SAM" id="Phobius"/>
    </source>
</evidence>
<name>A0ABW5TG21_9ENTE</name>
<dbReference type="Pfam" id="PF01381">
    <property type="entry name" value="HTH_3"/>
    <property type="match status" value="1"/>
</dbReference>
<organism evidence="4 5">
    <name type="scientific">Enterococcus camelliae</name>
    <dbReference type="NCBI Taxonomy" id="453959"/>
    <lineage>
        <taxon>Bacteria</taxon>
        <taxon>Bacillati</taxon>
        <taxon>Bacillota</taxon>
        <taxon>Bacilli</taxon>
        <taxon>Lactobacillales</taxon>
        <taxon>Enterococcaceae</taxon>
        <taxon>Enterococcus</taxon>
    </lineage>
</organism>
<evidence type="ECO:0000256" key="1">
    <source>
        <dbReference type="ARBA" id="ARBA00023125"/>
    </source>
</evidence>
<dbReference type="EMBL" id="JBHUMO010000001">
    <property type="protein sequence ID" value="MFD2727839.1"/>
    <property type="molecule type" value="Genomic_DNA"/>
</dbReference>
<dbReference type="PROSITE" id="PS50943">
    <property type="entry name" value="HTH_CROC1"/>
    <property type="match status" value="1"/>
</dbReference>
<dbReference type="InterPro" id="IPR010982">
    <property type="entry name" value="Lambda_DNA-bd_dom_sf"/>
</dbReference>
<protein>
    <submittedName>
        <fullName evidence="4">Helix-turn-helix domain-containing protein</fullName>
    </submittedName>
</protein>
<gene>
    <name evidence="4" type="ORF">ACFSR0_00080</name>
</gene>
<dbReference type="CDD" id="cd00093">
    <property type="entry name" value="HTH_XRE"/>
    <property type="match status" value="1"/>
</dbReference>
<keyword evidence="2" id="KW-0812">Transmembrane</keyword>
<accession>A0ABW5TG21</accession>
<dbReference type="SMART" id="SM00530">
    <property type="entry name" value="HTH_XRE"/>
    <property type="match status" value="1"/>
</dbReference>
<evidence type="ECO:0000259" key="3">
    <source>
        <dbReference type="PROSITE" id="PS50943"/>
    </source>
</evidence>
<evidence type="ECO:0000313" key="5">
    <source>
        <dbReference type="Proteomes" id="UP001597427"/>
    </source>
</evidence>
<evidence type="ECO:0000313" key="4">
    <source>
        <dbReference type="EMBL" id="MFD2727839.1"/>
    </source>
</evidence>
<proteinExistence type="predicted"/>
<keyword evidence="2" id="KW-1133">Transmembrane helix</keyword>
<dbReference type="Gene3D" id="1.10.260.40">
    <property type="entry name" value="lambda repressor-like DNA-binding domains"/>
    <property type="match status" value="1"/>
</dbReference>
<dbReference type="Proteomes" id="UP001597427">
    <property type="component" value="Unassembled WGS sequence"/>
</dbReference>
<feature type="transmembrane region" description="Helical" evidence="2">
    <location>
        <begin position="84"/>
        <end position="102"/>
    </location>
</feature>
<keyword evidence="2" id="KW-0472">Membrane</keyword>
<keyword evidence="1" id="KW-0238">DNA-binding</keyword>